<evidence type="ECO:0000256" key="2">
    <source>
        <dbReference type="SAM" id="Phobius"/>
    </source>
</evidence>
<protein>
    <submittedName>
        <fullName evidence="3">Right-handed parallel beta-helix repeat-containing protein</fullName>
    </submittedName>
</protein>
<name>A0ABW9GER2_9MICO</name>
<evidence type="ECO:0000313" key="3">
    <source>
        <dbReference type="EMBL" id="MFM2719681.1"/>
    </source>
</evidence>
<keyword evidence="2" id="KW-0812">Transmembrane</keyword>
<dbReference type="InterPro" id="IPR012334">
    <property type="entry name" value="Pectin_lyas_fold"/>
</dbReference>
<proteinExistence type="predicted"/>
<dbReference type="EMBL" id="JAROCE010000001">
    <property type="protein sequence ID" value="MFM2719681.1"/>
    <property type="molecule type" value="Genomic_DNA"/>
</dbReference>
<dbReference type="SMART" id="SM00710">
    <property type="entry name" value="PbH1"/>
    <property type="match status" value="6"/>
</dbReference>
<dbReference type="RefSeq" id="WP_408905030.1">
    <property type="nucleotide sequence ID" value="NZ_JAROCE010000001.1"/>
</dbReference>
<keyword evidence="2" id="KW-0472">Membrane</keyword>
<keyword evidence="2" id="KW-1133">Transmembrane helix</keyword>
<feature type="transmembrane region" description="Helical" evidence="2">
    <location>
        <begin position="7"/>
        <end position="30"/>
    </location>
</feature>
<evidence type="ECO:0000313" key="4">
    <source>
        <dbReference type="Proteomes" id="UP001630303"/>
    </source>
</evidence>
<reference evidence="3 4" key="1">
    <citation type="submission" date="2023-03" db="EMBL/GenBank/DDBJ databases">
        <title>MT1 and MT2 Draft Genomes of Novel Species.</title>
        <authorList>
            <person name="Venkateswaran K."/>
        </authorList>
    </citation>
    <scope>NUCLEOTIDE SEQUENCE [LARGE SCALE GENOMIC DNA]</scope>
    <source>
        <strain evidence="3 4">IF8SW-P5</strain>
    </source>
</reference>
<dbReference type="InterPro" id="IPR011050">
    <property type="entry name" value="Pectin_lyase_fold/virulence"/>
</dbReference>
<evidence type="ECO:0000256" key="1">
    <source>
        <dbReference type="SAM" id="MobiDB-lite"/>
    </source>
</evidence>
<accession>A0ABW9GER2</accession>
<sequence>MSRRRTAVIAVAIVLPVTAIVVVLVVVAALTTPRSAGPPPTTGESGAASASPQPGPEAGGIECAEATVVVATTSELQEALDAAEPGTSIRLQPGVYPGEFTATARGTADAPIRLCGAPDAILDGGRVDGGYVLHLDGASHWHIAGFSIRNGQKGLMADGVTHTTIEGLTVSEIGDEAVHLRAHSTDNLVIGNVIRDTGKRRAKFGEGVYIGTAESNWCDVTDCEPDRSDRNAIVGNRISATTAESVDVKEGTTGGRVEDNMFDGAQLVEDDADSWVDIKGNDWLIRGNTGTASPGDGYQTHEILDGWGRGNVFRDNVADVDGPGFGFAVTARLGNVVECSNSASNVGEGLSNVDCSPVAP</sequence>
<dbReference type="SUPFAM" id="SSF51126">
    <property type="entry name" value="Pectin lyase-like"/>
    <property type="match status" value="1"/>
</dbReference>
<feature type="compositionally biased region" description="Polar residues" evidence="1">
    <location>
        <begin position="42"/>
        <end position="52"/>
    </location>
</feature>
<organism evidence="3 4">
    <name type="scientific">Microbacterium mcarthurae</name>
    <dbReference type="NCBI Taxonomy" id="3035918"/>
    <lineage>
        <taxon>Bacteria</taxon>
        <taxon>Bacillati</taxon>
        <taxon>Actinomycetota</taxon>
        <taxon>Actinomycetes</taxon>
        <taxon>Micrococcales</taxon>
        <taxon>Microbacteriaceae</taxon>
        <taxon>Microbacterium</taxon>
    </lineage>
</organism>
<feature type="region of interest" description="Disordered" evidence="1">
    <location>
        <begin position="33"/>
        <end position="59"/>
    </location>
</feature>
<gene>
    <name evidence="3" type="ORF">P5G46_04100</name>
</gene>
<comment type="caution">
    <text evidence="3">The sequence shown here is derived from an EMBL/GenBank/DDBJ whole genome shotgun (WGS) entry which is preliminary data.</text>
</comment>
<dbReference type="InterPro" id="IPR006626">
    <property type="entry name" value="PbH1"/>
</dbReference>
<dbReference type="Proteomes" id="UP001630303">
    <property type="component" value="Unassembled WGS sequence"/>
</dbReference>
<dbReference type="Gene3D" id="2.160.20.10">
    <property type="entry name" value="Single-stranded right-handed beta-helix, Pectin lyase-like"/>
    <property type="match status" value="1"/>
</dbReference>
<keyword evidence="4" id="KW-1185">Reference proteome</keyword>